<gene>
    <name evidence="1" type="ORF">M3M35_03575</name>
</gene>
<dbReference type="RefSeq" id="WP_252750620.1">
    <property type="nucleotide sequence ID" value="NZ_CP097116.1"/>
</dbReference>
<accession>A0ABY5BPU0</accession>
<organism evidence="1 2">
    <name type="scientific">Fructilactobacillus myrtifloralis</name>
    <dbReference type="NCBI Taxonomy" id="2940301"/>
    <lineage>
        <taxon>Bacteria</taxon>
        <taxon>Bacillati</taxon>
        <taxon>Bacillota</taxon>
        <taxon>Bacilli</taxon>
        <taxon>Lactobacillales</taxon>
        <taxon>Lactobacillaceae</taxon>
        <taxon>Fructilactobacillus</taxon>
    </lineage>
</organism>
<reference evidence="1" key="1">
    <citation type="submission" date="2022-05" db="EMBL/GenBank/DDBJ databases">
        <authorList>
            <person name="Oliphant S.A."/>
            <person name="Watson-Haigh N.S."/>
            <person name="Sumby K.M."/>
            <person name="Gardner J.M."/>
            <person name="Jiranek V."/>
        </authorList>
    </citation>
    <scope>NUCLEOTIDE SEQUENCE</scope>
    <source>
        <strain evidence="1">KI16_H9</strain>
    </source>
</reference>
<proteinExistence type="predicted"/>
<dbReference type="EMBL" id="CP097116">
    <property type="protein sequence ID" value="USS85725.1"/>
    <property type="molecule type" value="Genomic_DNA"/>
</dbReference>
<name>A0ABY5BPU0_9LACO</name>
<evidence type="ECO:0000313" key="2">
    <source>
        <dbReference type="Proteomes" id="UP001056707"/>
    </source>
</evidence>
<keyword evidence="2" id="KW-1185">Reference proteome</keyword>
<dbReference type="InterPro" id="IPR059218">
    <property type="entry name" value="LBP_cg2779-like"/>
</dbReference>
<dbReference type="Proteomes" id="UP001056707">
    <property type="component" value="Chromosome"/>
</dbReference>
<dbReference type="NCBIfam" id="NF040507">
    <property type="entry name" value="LBP_cg2779_fam"/>
    <property type="match status" value="1"/>
</dbReference>
<evidence type="ECO:0000313" key="1">
    <source>
        <dbReference type="EMBL" id="USS85725.1"/>
    </source>
</evidence>
<sequence length="66" mass="7903">MAYIDEEFSNLATELIKYEEKHNFDDNQMAVALHMTVERYHDIKSMWSEPNADETKLIQDFLLHNK</sequence>
<protein>
    <submittedName>
        <fullName evidence="1">LBP_cg2779 family protein</fullName>
    </submittedName>
</protein>